<dbReference type="AlphaFoldDB" id="A0A917GAL3"/>
<dbReference type="GO" id="GO:0051301">
    <property type="term" value="P:cell division"/>
    <property type="evidence" value="ECO:0007669"/>
    <property type="project" value="UniProtKB-KW"/>
</dbReference>
<dbReference type="RefSeq" id="WP_188615869.1">
    <property type="nucleotide sequence ID" value="NZ_BMJT01000014.1"/>
</dbReference>
<dbReference type="Proteomes" id="UP000616608">
    <property type="component" value="Unassembled WGS sequence"/>
</dbReference>
<keyword evidence="2" id="KW-0131">Cell cycle</keyword>
<comment type="caution">
    <text evidence="2">The sequence shown here is derived from an EMBL/GenBank/DDBJ whole genome shotgun (WGS) entry which is preliminary data.</text>
</comment>
<evidence type="ECO:0000313" key="3">
    <source>
        <dbReference type="Proteomes" id="UP000616608"/>
    </source>
</evidence>
<name>A0A917GAL3_9BACI</name>
<reference evidence="2" key="2">
    <citation type="submission" date="2020-09" db="EMBL/GenBank/DDBJ databases">
        <authorList>
            <person name="Sun Q."/>
            <person name="Zhou Y."/>
        </authorList>
    </citation>
    <scope>NUCLEOTIDE SEQUENCE</scope>
    <source>
        <strain evidence="2">CGMCC 1.15760</strain>
    </source>
</reference>
<dbReference type="Pfam" id="PF04977">
    <property type="entry name" value="DivIC"/>
    <property type="match status" value="1"/>
</dbReference>
<keyword evidence="1" id="KW-1133">Transmembrane helix</keyword>
<dbReference type="InterPro" id="IPR039076">
    <property type="entry name" value="DivIC"/>
</dbReference>
<dbReference type="PANTHER" id="PTHR40027">
    <property type="entry name" value="CELL DIVISION PROTEIN DIVIC"/>
    <property type="match status" value="1"/>
</dbReference>
<evidence type="ECO:0000256" key="1">
    <source>
        <dbReference type="SAM" id="Phobius"/>
    </source>
</evidence>
<reference evidence="2" key="1">
    <citation type="journal article" date="2014" name="Int. J. Syst. Evol. Microbiol.">
        <title>Complete genome sequence of Corynebacterium casei LMG S-19264T (=DSM 44701T), isolated from a smear-ripened cheese.</title>
        <authorList>
            <consortium name="US DOE Joint Genome Institute (JGI-PGF)"/>
            <person name="Walter F."/>
            <person name="Albersmeier A."/>
            <person name="Kalinowski J."/>
            <person name="Ruckert C."/>
        </authorList>
    </citation>
    <scope>NUCLEOTIDE SEQUENCE</scope>
    <source>
        <strain evidence="2">CGMCC 1.15760</strain>
    </source>
</reference>
<organism evidence="2 3">
    <name type="scientific">Lysinibacillus alkalisoli</name>
    <dbReference type="NCBI Taxonomy" id="1911548"/>
    <lineage>
        <taxon>Bacteria</taxon>
        <taxon>Bacillati</taxon>
        <taxon>Bacillota</taxon>
        <taxon>Bacilli</taxon>
        <taxon>Bacillales</taxon>
        <taxon>Bacillaceae</taxon>
        <taxon>Lysinibacillus</taxon>
    </lineage>
</organism>
<dbReference type="PANTHER" id="PTHR40027:SF1">
    <property type="entry name" value="CELL DIVISION PROTEIN DIVIC"/>
    <property type="match status" value="1"/>
</dbReference>
<dbReference type="EMBL" id="BMJT01000014">
    <property type="protein sequence ID" value="GGG33158.1"/>
    <property type="molecule type" value="Genomic_DNA"/>
</dbReference>
<keyword evidence="2" id="KW-0132">Cell division</keyword>
<proteinExistence type="predicted"/>
<keyword evidence="3" id="KW-1185">Reference proteome</keyword>
<accession>A0A917GAL3</accession>
<gene>
    <name evidence="2" type="ORF">GCM10007425_29820</name>
</gene>
<sequence length="126" mass="15110">MTKEDVRKINNEYVRHKDRQSELKKKHRVRVWRRIGIYSIVPIILLVVIVITLIKQQEMLDNKQALQAEVGKELDTHKEKQKELKVQIQQLQDDDYIAKLLRKEYLLSEDGEIIFIMPKEEEENSK</sequence>
<evidence type="ECO:0000313" key="2">
    <source>
        <dbReference type="EMBL" id="GGG33158.1"/>
    </source>
</evidence>
<protein>
    <submittedName>
        <fullName evidence="2">Cell division protein DIVIC</fullName>
    </submittedName>
</protein>
<keyword evidence="1" id="KW-0812">Transmembrane</keyword>
<feature type="transmembrane region" description="Helical" evidence="1">
    <location>
        <begin position="35"/>
        <end position="54"/>
    </location>
</feature>
<dbReference type="InterPro" id="IPR007060">
    <property type="entry name" value="FtsL/DivIC"/>
</dbReference>
<keyword evidence="1" id="KW-0472">Membrane</keyword>